<keyword evidence="1" id="KW-0472">Membrane</keyword>
<dbReference type="InterPro" id="IPR010721">
    <property type="entry name" value="UstE-like"/>
</dbReference>
<feature type="transmembrane region" description="Helical" evidence="1">
    <location>
        <begin position="99"/>
        <end position="118"/>
    </location>
</feature>
<dbReference type="PANTHER" id="PTHR32251">
    <property type="entry name" value="3-OXO-5-ALPHA-STEROID 4-DEHYDROGENASE"/>
    <property type="match status" value="1"/>
</dbReference>
<organism evidence="2 3">
    <name type="scientific">Listeria immobilis</name>
    <dbReference type="NCBI Taxonomy" id="2713502"/>
    <lineage>
        <taxon>Bacteria</taxon>
        <taxon>Bacillati</taxon>
        <taxon>Bacillota</taxon>
        <taxon>Bacilli</taxon>
        <taxon>Bacillales</taxon>
        <taxon>Listeriaceae</taxon>
        <taxon>Listeria</taxon>
    </lineage>
</organism>
<feature type="transmembrane region" description="Helical" evidence="1">
    <location>
        <begin position="42"/>
        <end position="62"/>
    </location>
</feature>
<dbReference type="GO" id="GO:0016020">
    <property type="term" value="C:membrane"/>
    <property type="evidence" value="ECO:0007669"/>
    <property type="project" value="TreeGrafter"/>
</dbReference>
<proteinExistence type="predicted"/>
<dbReference type="RefSeq" id="WP_185380510.1">
    <property type="nucleotide sequence ID" value="NZ_JAASTW010000002.1"/>
</dbReference>
<dbReference type="EMBL" id="JAASTW010000002">
    <property type="protein sequence ID" value="MBC1487751.1"/>
    <property type="molecule type" value="Genomic_DNA"/>
</dbReference>
<protein>
    <submittedName>
        <fullName evidence="2">DUF1295 domain-containing protein</fullName>
    </submittedName>
</protein>
<dbReference type="Gene3D" id="1.20.120.1630">
    <property type="match status" value="1"/>
</dbReference>
<evidence type="ECO:0000313" key="2">
    <source>
        <dbReference type="EMBL" id="MBC1487751.1"/>
    </source>
</evidence>
<dbReference type="Pfam" id="PF06966">
    <property type="entry name" value="DUF1295"/>
    <property type="match status" value="1"/>
</dbReference>
<keyword evidence="1" id="KW-0812">Transmembrane</keyword>
<feature type="transmembrane region" description="Helical" evidence="1">
    <location>
        <begin position="139"/>
        <end position="160"/>
    </location>
</feature>
<accession>A0A7X0X5T4</accession>
<feature type="transmembrane region" description="Helical" evidence="1">
    <location>
        <begin position="12"/>
        <end position="30"/>
    </location>
</feature>
<dbReference type="Proteomes" id="UP000561617">
    <property type="component" value="Unassembled WGS sequence"/>
</dbReference>
<evidence type="ECO:0000313" key="3">
    <source>
        <dbReference type="Proteomes" id="UP000561617"/>
    </source>
</evidence>
<keyword evidence="1" id="KW-1133">Transmembrane helix</keyword>
<feature type="transmembrane region" description="Helical" evidence="1">
    <location>
        <begin position="166"/>
        <end position="184"/>
    </location>
</feature>
<dbReference type="PANTHER" id="PTHR32251:SF15">
    <property type="entry name" value="3-OXO-5-ALPHA-STEROID 4-DEHYDROGENASE (DUF1295)"/>
    <property type="match status" value="1"/>
</dbReference>
<feature type="transmembrane region" description="Helical" evidence="1">
    <location>
        <begin position="74"/>
        <end position="93"/>
    </location>
</feature>
<dbReference type="AlphaFoldDB" id="A0A7X0X5T4"/>
<reference evidence="2 3" key="1">
    <citation type="submission" date="2020-03" db="EMBL/GenBank/DDBJ databases">
        <title>Soil Listeria distribution.</title>
        <authorList>
            <person name="Liao J."/>
            <person name="Wiedmann M."/>
        </authorList>
    </citation>
    <scope>NUCLEOTIDE SEQUENCE [LARGE SCALE GENOMIC DNA]</scope>
    <source>
        <strain evidence="2 3">FSL L7-1554</strain>
    </source>
</reference>
<dbReference type="PROSITE" id="PS50244">
    <property type="entry name" value="S5A_REDUCTASE"/>
    <property type="match status" value="1"/>
</dbReference>
<evidence type="ECO:0000256" key="1">
    <source>
        <dbReference type="SAM" id="Phobius"/>
    </source>
</evidence>
<comment type="caution">
    <text evidence="2">The sequence shown here is derived from an EMBL/GenBank/DDBJ whole genome shotgun (WGS) entry which is preliminary data.</text>
</comment>
<name>A0A7X0X5T4_9LIST</name>
<sequence>MYGIKKRTLSAKIFILIAQLCYLGIAVFLFNHWQTDTIIRNSIYFCLIIVFIRLNGMMFLWLPRGISWKEATGNSIAFGLYYLGFPLFAIFGPQNIQPIVYILGIVLFIVGSLLNTVSELLRKPFKDDPANKGKLYTKGLFRYAIHINYLGDILWVAGFALLTFNWWALLIPIGLTCLFIFSYIPNANNYLRQKYGKQFEIYEKTTKQLFPFIW</sequence>
<gene>
    <name evidence="2" type="ORF">HCJ38_01755</name>
</gene>